<dbReference type="EMBL" id="VJMH01005112">
    <property type="protein sequence ID" value="KAF0700796.1"/>
    <property type="molecule type" value="Genomic_DNA"/>
</dbReference>
<dbReference type="SUPFAM" id="SSF51395">
    <property type="entry name" value="FMN-linked oxidoreductases"/>
    <property type="match status" value="1"/>
</dbReference>
<feature type="domain" description="NADH:flavin oxidoreductase/NADH oxidase N-terminal" evidence="4">
    <location>
        <begin position="38"/>
        <end position="367"/>
    </location>
</feature>
<dbReference type="GO" id="GO:0016628">
    <property type="term" value="F:oxidoreductase activity, acting on the CH-CH group of donors, NAD or NADP as acceptor"/>
    <property type="evidence" value="ECO:0007669"/>
    <property type="project" value="UniProtKB-ARBA"/>
</dbReference>
<dbReference type="InterPro" id="IPR001155">
    <property type="entry name" value="OxRdtase_FMN_N"/>
</dbReference>
<dbReference type="Gene3D" id="3.20.20.70">
    <property type="entry name" value="Aldolase class I"/>
    <property type="match status" value="1"/>
</dbReference>
<sequence>MSSEHLRIRDLSVPIMSDPAATPTPDAAPVAASTTTNLLTPLKLGSLSLANRIFMAPLTRCRATPTHVPTDLMTEYYVQRASAGLVITECTSIAPLTSAFGTEPGIFTPDQLDAWKKITDAVHAAGGKIFVQIWHAGRAAHPDCNDGASTIAPSPHAIDGDVHTPKGKVPHAVPLEIQTADVPHIVKLFADAAKAAVDKAGFDGVEVHAANGYLIDQFLRDGSNKRTDGYGGSLENRTRFLHEVLTSVVAAVGADRVGVRFSPLNSYNSMVDSNPAALSEAVAKIAQAHQLAYVHAMRGDFFQAQKGDVLPIFRTHFKNTLIANMGYTKDEANKAISSGQVDAVSFGTAFLANPDLPARFAKGTELNAPDQATFYTGGAKGYTDYPALA</sequence>
<evidence type="ECO:0000256" key="3">
    <source>
        <dbReference type="ARBA" id="ARBA00023002"/>
    </source>
</evidence>
<dbReference type="InterPro" id="IPR013785">
    <property type="entry name" value="Aldolase_TIM"/>
</dbReference>
<evidence type="ECO:0000313" key="6">
    <source>
        <dbReference type="EMBL" id="VFT85573.1"/>
    </source>
</evidence>
<dbReference type="PANTHER" id="PTHR22893:SF91">
    <property type="entry name" value="NADPH DEHYDROGENASE 2-RELATED"/>
    <property type="match status" value="1"/>
</dbReference>
<keyword evidence="3" id="KW-0560">Oxidoreductase</keyword>
<evidence type="ECO:0000256" key="1">
    <source>
        <dbReference type="ARBA" id="ARBA00001917"/>
    </source>
</evidence>
<dbReference type="CDD" id="cd02933">
    <property type="entry name" value="OYE_like_FMN"/>
    <property type="match status" value="1"/>
</dbReference>
<gene>
    <name evidence="6" type="primary">Aste57867_8687</name>
    <name evidence="5" type="ORF">As57867_008653</name>
    <name evidence="6" type="ORF">ASTE57867_8687</name>
</gene>
<dbReference type="EMBL" id="CAADRA010005133">
    <property type="protein sequence ID" value="VFT85573.1"/>
    <property type="molecule type" value="Genomic_DNA"/>
</dbReference>
<evidence type="ECO:0000256" key="2">
    <source>
        <dbReference type="ARBA" id="ARBA00005979"/>
    </source>
</evidence>
<dbReference type="Proteomes" id="UP000332933">
    <property type="component" value="Unassembled WGS sequence"/>
</dbReference>
<organism evidence="6 7">
    <name type="scientific">Aphanomyces stellatus</name>
    <dbReference type="NCBI Taxonomy" id="120398"/>
    <lineage>
        <taxon>Eukaryota</taxon>
        <taxon>Sar</taxon>
        <taxon>Stramenopiles</taxon>
        <taxon>Oomycota</taxon>
        <taxon>Saprolegniomycetes</taxon>
        <taxon>Saprolegniales</taxon>
        <taxon>Verrucalvaceae</taxon>
        <taxon>Aphanomyces</taxon>
    </lineage>
</organism>
<name>A0A485KLA8_9STRA</name>
<evidence type="ECO:0000313" key="7">
    <source>
        <dbReference type="Proteomes" id="UP000332933"/>
    </source>
</evidence>
<dbReference type="AlphaFoldDB" id="A0A485KLA8"/>
<proteinExistence type="inferred from homology"/>
<reference evidence="6 7" key="1">
    <citation type="submission" date="2019-03" db="EMBL/GenBank/DDBJ databases">
        <authorList>
            <person name="Gaulin E."/>
            <person name="Dumas B."/>
        </authorList>
    </citation>
    <scope>NUCLEOTIDE SEQUENCE [LARGE SCALE GENOMIC DNA]</scope>
    <source>
        <strain evidence="6">CBS 568.67</strain>
    </source>
</reference>
<evidence type="ECO:0000313" key="5">
    <source>
        <dbReference type="EMBL" id="KAF0700796.1"/>
    </source>
</evidence>
<dbReference type="OrthoDB" id="72788at2759"/>
<dbReference type="InterPro" id="IPR045247">
    <property type="entry name" value="Oye-like"/>
</dbReference>
<accession>A0A485KLA8</accession>
<dbReference type="Pfam" id="PF00724">
    <property type="entry name" value="Oxidored_FMN"/>
    <property type="match status" value="1"/>
</dbReference>
<evidence type="ECO:0000259" key="4">
    <source>
        <dbReference type="Pfam" id="PF00724"/>
    </source>
</evidence>
<dbReference type="GO" id="GO:0005829">
    <property type="term" value="C:cytosol"/>
    <property type="evidence" value="ECO:0007669"/>
    <property type="project" value="UniProtKB-ARBA"/>
</dbReference>
<keyword evidence="7" id="KW-1185">Reference proteome</keyword>
<dbReference type="FunFam" id="3.20.20.70:FF:000059">
    <property type="entry name" value="N-ethylmaleimide reductase, FMN-linked"/>
    <property type="match status" value="1"/>
</dbReference>
<dbReference type="PANTHER" id="PTHR22893">
    <property type="entry name" value="NADH OXIDOREDUCTASE-RELATED"/>
    <property type="match status" value="1"/>
</dbReference>
<reference evidence="5" key="2">
    <citation type="submission" date="2019-06" db="EMBL/GenBank/DDBJ databases">
        <title>Genomics analysis of Aphanomyces spp. identifies a new class of oomycete effector associated with host adaptation.</title>
        <authorList>
            <person name="Gaulin E."/>
        </authorList>
    </citation>
    <scope>NUCLEOTIDE SEQUENCE</scope>
    <source>
        <strain evidence="5">CBS 578.67</strain>
    </source>
</reference>
<protein>
    <submittedName>
        <fullName evidence="6">Aste57867_8687 protein</fullName>
    </submittedName>
</protein>
<comment type="similarity">
    <text evidence="2">Belongs to the NADH:flavin oxidoreductase/NADH oxidase family.</text>
</comment>
<comment type="cofactor">
    <cofactor evidence="1">
        <name>FMN</name>
        <dbReference type="ChEBI" id="CHEBI:58210"/>
    </cofactor>
</comment>
<dbReference type="GO" id="GO:0010181">
    <property type="term" value="F:FMN binding"/>
    <property type="evidence" value="ECO:0007669"/>
    <property type="project" value="InterPro"/>
</dbReference>